<comment type="caution">
    <text evidence="1">The sequence shown here is derived from an EMBL/GenBank/DDBJ whole genome shotgun (WGS) entry which is preliminary data.</text>
</comment>
<accession>A0ACB6ZLP9</accession>
<reference evidence="1" key="1">
    <citation type="submission" date="2019-10" db="EMBL/GenBank/DDBJ databases">
        <authorList>
            <consortium name="DOE Joint Genome Institute"/>
            <person name="Kuo A."/>
            <person name="Miyauchi S."/>
            <person name="Kiss E."/>
            <person name="Drula E."/>
            <person name="Kohler A."/>
            <person name="Sanchez-Garcia M."/>
            <person name="Andreopoulos B."/>
            <person name="Barry K.W."/>
            <person name="Bonito G."/>
            <person name="Buee M."/>
            <person name="Carver A."/>
            <person name="Chen C."/>
            <person name="Cichocki N."/>
            <person name="Clum A."/>
            <person name="Culley D."/>
            <person name="Crous P.W."/>
            <person name="Fauchery L."/>
            <person name="Girlanda M."/>
            <person name="Hayes R."/>
            <person name="Keri Z."/>
            <person name="Labutti K."/>
            <person name="Lipzen A."/>
            <person name="Lombard V."/>
            <person name="Magnuson J."/>
            <person name="Maillard F."/>
            <person name="Morin E."/>
            <person name="Murat C."/>
            <person name="Nolan M."/>
            <person name="Ohm R."/>
            <person name="Pangilinan J."/>
            <person name="Pereira M."/>
            <person name="Perotto S."/>
            <person name="Peter M."/>
            <person name="Riley R."/>
            <person name="Sitrit Y."/>
            <person name="Stielow B."/>
            <person name="Szollosi G."/>
            <person name="Zifcakova L."/>
            <person name="Stursova M."/>
            <person name="Spatafora J.W."/>
            <person name="Tedersoo L."/>
            <person name="Vaario L.-M."/>
            <person name="Yamada A."/>
            <person name="Yan M."/>
            <person name="Wang P."/>
            <person name="Xu J."/>
            <person name="Bruns T."/>
            <person name="Baldrian P."/>
            <person name="Vilgalys R."/>
            <person name="Henrissat B."/>
            <person name="Grigoriev I.V."/>
            <person name="Hibbett D."/>
            <person name="Nagy L.G."/>
            <person name="Martin F.M."/>
        </authorList>
    </citation>
    <scope>NUCLEOTIDE SEQUENCE</scope>
    <source>
        <strain evidence="1">P2</strain>
    </source>
</reference>
<reference evidence="1" key="2">
    <citation type="journal article" date="2020" name="Nat. Commun.">
        <title>Large-scale genome sequencing of mycorrhizal fungi provides insights into the early evolution of symbiotic traits.</title>
        <authorList>
            <person name="Miyauchi S."/>
            <person name="Kiss E."/>
            <person name="Kuo A."/>
            <person name="Drula E."/>
            <person name="Kohler A."/>
            <person name="Sanchez-Garcia M."/>
            <person name="Morin E."/>
            <person name="Andreopoulos B."/>
            <person name="Barry K.W."/>
            <person name="Bonito G."/>
            <person name="Buee M."/>
            <person name="Carver A."/>
            <person name="Chen C."/>
            <person name="Cichocki N."/>
            <person name="Clum A."/>
            <person name="Culley D."/>
            <person name="Crous P.W."/>
            <person name="Fauchery L."/>
            <person name="Girlanda M."/>
            <person name="Hayes R.D."/>
            <person name="Keri Z."/>
            <person name="LaButti K."/>
            <person name="Lipzen A."/>
            <person name="Lombard V."/>
            <person name="Magnuson J."/>
            <person name="Maillard F."/>
            <person name="Murat C."/>
            <person name="Nolan M."/>
            <person name="Ohm R.A."/>
            <person name="Pangilinan J."/>
            <person name="Pereira M.F."/>
            <person name="Perotto S."/>
            <person name="Peter M."/>
            <person name="Pfister S."/>
            <person name="Riley R."/>
            <person name="Sitrit Y."/>
            <person name="Stielow J.B."/>
            <person name="Szollosi G."/>
            <person name="Zifcakova L."/>
            <person name="Stursova M."/>
            <person name="Spatafora J.W."/>
            <person name="Tedersoo L."/>
            <person name="Vaario L.M."/>
            <person name="Yamada A."/>
            <person name="Yan M."/>
            <person name="Wang P."/>
            <person name="Xu J."/>
            <person name="Bruns T."/>
            <person name="Baldrian P."/>
            <person name="Vilgalys R."/>
            <person name="Dunand C."/>
            <person name="Henrissat B."/>
            <person name="Grigoriev I.V."/>
            <person name="Hibbett D."/>
            <person name="Nagy L.G."/>
            <person name="Martin F.M."/>
        </authorList>
    </citation>
    <scope>NUCLEOTIDE SEQUENCE</scope>
    <source>
        <strain evidence="1">P2</strain>
    </source>
</reference>
<evidence type="ECO:0000313" key="2">
    <source>
        <dbReference type="Proteomes" id="UP000886501"/>
    </source>
</evidence>
<organism evidence="1 2">
    <name type="scientific">Thelephora ganbajun</name>
    <name type="common">Ganba fungus</name>
    <dbReference type="NCBI Taxonomy" id="370292"/>
    <lineage>
        <taxon>Eukaryota</taxon>
        <taxon>Fungi</taxon>
        <taxon>Dikarya</taxon>
        <taxon>Basidiomycota</taxon>
        <taxon>Agaricomycotina</taxon>
        <taxon>Agaricomycetes</taxon>
        <taxon>Thelephorales</taxon>
        <taxon>Thelephoraceae</taxon>
        <taxon>Thelephora</taxon>
    </lineage>
</organism>
<keyword evidence="2" id="KW-1185">Reference proteome</keyword>
<dbReference type="Proteomes" id="UP000886501">
    <property type="component" value="Unassembled WGS sequence"/>
</dbReference>
<proteinExistence type="predicted"/>
<name>A0ACB6ZLP9_THEGA</name>
<gene>
    <name evidence="1" type="ORF">BDM02DRAFT_1459754</name>
</gene>
<sequence>MTNSLSFEEAVKRIDEIAEGLANGTSKSKGKTTIELRRLCGRHCTVPTSYKLADVVKEGDCAQRNSRVAEIWKGRYRDAVVALKVLRVSQDDPHMQRTKSLFCKEVVLMKQVNHDNILPFYGVSTTVSEFCLVFPWYENGNITDYIKREPNANQLGLLSGAVNGLRFLHESRLVHGSLRPSHILIDDNGVARLATAGHSSIVAVPGTSIAGWHVQSALDGEVDDYRYSAPEIQWPEDYGMDKILITKESDVYGMAMVIYEVLAGEKPYYKDNRSNMLSKVQAGEIPERPSDRINDPAWELLQKCWGKNLSERPPTVTVYKTLSELSSCPQVIHTPQPEGRSVTGELPGKLKLQFQSIKISLDKSKQQQFSVKLKYGSKDYTTALTKPVDDSGEHTWKGPESWSIETDKQHHGQSASLELILRTGIFKKDKVCAIGNFTLLNNVNKQSSVKLEAVDGTGSAVLKILLMEM</sequence>
<dbReference type="EMBL" id="MU117986">
    <property type="protein sequence ID" value="KAF9650321.1"/>
    <property type="molecule type" value="Genomic_DNA"/>
</dbReference>
<evidence type="ECO:0000313" key="1">
    <source>
        <dbReference type="EMBL" id="KAF9650321.1"/>
    </source>
</evidence>
<protein>
    <submittedName>
        <fullName evidence="1">Kinase-like protein</fullName>
    </submittedName>
</protein>